<organism evidence="2 3">
    <name type="scientific">Salix dunnii</name>
    <dbReference type="NCBI Taxonomy" id="1413687"/>
    <lineage>
        <taxon>Eukaryota</taxon>
        <taxon>Viridiplantae</taxon>
        <taxon>Streptophyta</taxon>
        <taxon>Embryophyta</taxon>
        <taxon>Tracheophyta</taxon>
        <taxon>Spermatophyta</taxon>
        <taxon>Magnoliopsida</taxon>
        <taxon>eudicotyledons</taxon>
        <taxon>Gunneridae</taxon>
        <taxon>Pentapetalae</taxon>
        <taxon>rosids</taxon>
        <taxon>fabids</taxon>
        <taxon>Malpighiales</taxon>
        <taxon>Salicaceae</taxon>
        <taxon>Saliceae</taxon>
        <taxon>Salix</taxon>
    </lineage>
</organism>
<reference evidence="2 3" key="1">
    <citation type="submission" date="2020-10" db="EMBL/GenBank/DDBJ databases">
        <title>Plant Genome Project.</title>
        <authorList>
            <person name="Zhang R.-G."/>
        </authorList>
    </citation>
    <scope>NUCLEOTIDE SEQUENCE [LARGE SCALE GENOMIC DNA]</scope>
    <source>
        <strain evidence="2">FAFU-HL-1</strain>
        <tissue evidence="2">Leaf</tissue>
    </source>
</reference>
<keyword evidence="3" id="KW-1185">Reference proteome</keyword>
<dbReference type="Pfam" id="PF25565">
    <property type="entry name" value="Ubiquitin_At1g33420"/>
    <property type="match status" value="1"/>
</dbReference>
<dbReference type="OrthoDB" id="436852at2759"/>
<dbReference type="Proteomes" id="UP000657918">
    <property type="component" value="Unassembled WGS sequence"/>
</dbReference>
<evidence type="ECO:0000259" key="1">
    <source>
        <dbReference type="Pfam" id="PF25565"/>
    </source>
</evidence>
<proteinExistence type="predicted"/>
<dbReference type="InterPro" id="IPR057765">
    <property type="entry name" value="MS1-like_ubiquitin"/>
</dbReference>
<sequence length="202" mass="22699">MQSPRFILGIVVGVEFGCGSHASTLNAYKKATESLSRKLAVSGMAFQAQCNPNSFDLEFRLEPLILAAWRFRRNAILTPSILNSGWTQISHQHIISDLKFSFDSFVHLETMCHVEFSEHQKEYPTIPPELIVLPSNGTIVDLRTKATKTFHKVYAMLNKFEARELPDYGSLEDSISIKFLAGQSGAVRIKGMCPSEHALRHF</sequence>
<feature type="domain" description="PHD finger protein MALE STERILITY 1-like ubiquitin-like" evidence="1">
    <location>
        <begin position="108"/>
        <end position="193"/>
    </location>
</feature>
<protein>
    <recommendedName>
        <fullName evidence="1">PHD finger protein MALE STERILITY 1-like ubiquitin-like domain-containing protein</fullName>
    </recommendedName>
</protein>
<gene>
    <name evidence="2" type="ORF">SADUNF_Sadunf13G0069500</name>
</gene>
<name>A0A835JKU6_9ROSI</name>
<dbReference type="PANTHER" id="PTHR46201">
    <property type="entry name" value="PHD FINGER PROTEIN MALE MEIOCYTE DEATH 1-RELATED"/>
    <property type="match status" value="1"/>
</dbReference>
<evidence type="ECO:0000313" key="3">
    <source>
        <dbReference type="Proteomes" id="UP000657918"/>
    </source>
</evidence>
<accession>A0A835JKU6</accession>
<evidence type="ECO:0000313" key="2">
    <source>
        <dbReference type="EMBL" id="KAF9670443.1"/>
    </source>
</evidence>
<dbReference type="EMBL" id="JADGMS010000013">
    <property type="protein sequence ID" value="KAF9670443.1"/>
    <property type="molecule type" value="Genomic_DNA"/>
</dbReference>
<dbReference type="PANTHER" id="PTHR46201:SF6">
    <property type="entry name" value="PHD FINGER PLANT-LIKE PROTEIN"/>
    <property type="match status" value="1"/>
</dbReference>
<comment type="caution">
    <text evidence="2">The sequence shown here is derived from an EMBL/GenBank/DDBJ whole genome shotgun (WGS) entry which is preliminary data.</text>
</comment>
<dbReference type="AlphaFoldDB" id="A0A835JKU6"/>